<gene>
    <name evidence="2" type="ORF">SAMN04489860_0513</name>
</gene>
<dbReference type="InterPro" id="IPR034660">
    <property type="entry name" value="DinB/YfiT-like"/>
</dbReference>
<reference evidence="2 3" key="1">
    <citation type="submission" date="2016-10" db="EMBL/GenBank/DDBJ databases">
        <authorList>
            <person name="de Groot N.N."/>
        </authorList>
    </citation>
    <scope>NUCLEOTIDE SEQUENCE [LARGE SCALE GENOMIC DNA]</scope>
    <source>
        <strain evidence="2 3">DSM 22126</strain>
    </source>
</reference>
<evidence type="ECO:0000313" key="2">
    <source>
        <dbReference type="EMBL" id="SDR97455.1"/>
    </source>
</evidence>
<protein>
    <submittedName>
        <fullName evidence="2">TIGR03083 family protein</fullName>
    </submittedName>
</protein>
<dbReference type="InterPro" id="IPR017517">
    <property type="entry name" value="Maleyloyr_isom"/>
</dbReference>
<dbReference type="eggNOG" id="ENOG50314EV">
    <property type="taxonomic scope" value="Bacteria"/>
</dbReference>
<keyword evidence="3" id="KW-1185">Reference proteome</keyword>
<evidence type="ECO:0000313" key="3">
    <source>
        <dbReference type="Proteomes" id="UP000185663"/>
    </source>
</evidence>
<dbReference type="SUPFAM" id="SSF109854">
    <property type="entry name" value="DinB/YfiT-like putative metalloenzymes"/>
    <property type="match status" value="1"/>
</dbReference>
<dbReference type="STRING" id="545619.SAMN04489860_0513"/>
<dbReference type="Gene3D" id="1.20.120.450">
    <property type="entry name" value="dinb family like domain"/>
    <property type="match status" value="1"/>
</dbReference>
<dbReference type="AlphaFoldDB" id="A0A1H1NF42"/>
<dbReference type="Proteomes" id="UP000185663">
    <property type="component" value="Chromosome I"/>
</dbReference>
<dbReference type="EMBL" id="LT629776">
    <property type="protein sequence ID" value="SDR97455.1"/>
    <property type="molecule type" value="Genomic_DNA"/>
</dbReference>
<name>A0A1H1NF42_9CELL</name>
<evidence type="ECO:0000259" key="1">
    <source>
        <dbReference type="Pfam" id="PF11716"/>
    </source>
</evidence>
<dbReference type="OrthoDB" id="5178565at2"/>
<accession>A0A1H1NF42</accession>
<dbReference type="InterPro" id="IPR024344">
    <property type="entry name" value="MDMPI_metal-binding"/>
</dbReference>
<dbReference type="RefSeq" id="WP_083371468.1">
    <property type="nucleotide sequence ID" value="NZ_LT629776.1"/>
</dbReference>
<dbReference type="Pfam" id="PF11716">
    <property type="entry name" value="MDMPI_N"/>
    <property type="match status" value="1"/>
</dbReference>
<feature type="domain" description="Mycothiol-dependent maleylpyruvate isomerase metal-binding" evidence="1">
    <location>
        <begin position="13"/>
        <end position="102"/>
    </location>
</feature>
<dbReference type="GO" id="GO:0046872">
    <property type="term" value="F:metal ion binding"/>
    <property type="evidence" value="ECO:0007669"/>
    <property type="project" value="InterPro"/>
</dbReference>
<sequence length="218" mass="23443">MPHVRAELWSTVRTERLRLADDLETLEPADWARPTLCGTWDVEDVVAHLTAAATVTPGRWVRSIVAAGFRPAVHNQRRLREQRGPTPDQTLDRFRAVVTSTVAPSSHTAAYLGEVLVHAQDIRRPLGIATEPAVEALTPVAEFYAANNFTVPSRTHADGLRLTADDGPFTAGTGPSVTGSTLALVMALAGRAVYLDELGGPGVPDLRRAVERSAARNA</sequence>
<proteinExistence type="predicted"/>
<dbReference type="NCBIfam" id="TIGR03083">
    <property type="entry name" value="maleylpyruvate isomerase family mycothiol-dependent enzyme"/>
    <property type="match status" value="1"/>
</dbReference>
<organism evidence="2 3">
    <name type="scientific">Paraoerskovia marina</name>
    <dbReference type="NCBI Taxonomy" id="545619"/>
    <lineage>
        <taxon>Bacteria</taxon>
        <taxon>Bacillati</taxon>
        <taxon>Actinomycetota</taxon>
        <taxon>Actinomycetes</taxon>
        <taxon>Micrococcales</taxon>
        <taxon>Cellulomonadaceae</taxon>
        <taxon>Paraoerskovia</taxon>
    </lineage>
</organism>